<feature type="region of interest" description="Disordered" evidence="1">
    <location>
        <begin position="1"/>
        <end position="38"/>
    </location>
</feature>
<dbReference type="PANTHER" id="PTHR21310:SF42">
    <property type="entry name" value="BIFUNCTIONAL AAC_APH"/>
    <property type="match status" value="1"/>
</dbReference>
<dbReference type="PANTHER" id="PTHR21310">
    <property type="entry name" value="AMINOGLYCOSIDE PHOSPHOTRANSFERASE-RELATED-RELATED"/>
    <property type="match status" value="1"/>
</dbReference>
<name>A0A4Q5J2P4_9ACTN</name>
<dbReference type="Gene3D" id="3.30.200.20">
    <property type="entry name" value="Phosphorylase Kinase, domain 1"/>
    <property type="match status" value="1"/>
</dbReference>
<protein>
    <submittedName>
        <fullName evidence="3">Aminoglycoside phosphotransferase family protein</fullName>
    </submittedName>
</protein>
<dbReference type="SUPFAM" id="SSF56112">
    <property type="entry name" value="Protein kinase-like (PK-like)"/>
    <property type="match status" value="1"/>
</dbReference>
<evidence type="ECO:0000259" key="2">
    <source>
        <dbReference type="Pfam" id="PF01636"/>
    </source>
</evidence>
<organism evidence="3 4">
    <name type="scientific">Nocardioides iriomotensis</name>
    <dbReference type="NCBI Taxonomy" id="715784"/>
    <lineage>
        <taxon>Bacteria</taxon>
        <taxon>Bacillati</taxon>
        <taxon>Actinomycetota</taxon>
        <taxon>Actinomycetes</taxon>
        <taxon>Propionibacteriales</taxon>
        <taxon>Nocardioidaceae</taxon>
        <taxon>Nocardioides</taxon>
    </lineage>
</organism>
<dbReference type="InterPro" id="IPR011009">
    <property type="entry name" value="Kinase-like_dom_sf"/>
</dbReference>
<sequence length="321" mass="34553">MGARPRGAGRPRRAGAGDAGAPGPGAASLRRGGVNDEPTADVARRLVADQMPEWADLPVRTVGRQGNDNRTFRLGDELAVRLPSHERYVAGVAKEDHALPLIAGHVSVRVPEPVATGSPTAYFPHPWSVRRWTDGEHPDLDATLDRRRFASDLGGFLRELREVPTDGGPVAGLHSFYRGCHVSVYGDQVQESLARLGDAVDTDACRAVWDRAVRTVWTGPSVWFHGDVAAGNLLTSDGSLSAVIDFGTCGVGDPACDLVVAWTFLETDERAVFREAAGLDDDTWDRGRGWALWKAVRWLFDPDGDQAAHAATLDRLLAGPA</sequence>
<dbReference type="Gene3D" id="3.90.1200.10">
    <property type="match status" value="1"/>
</dbReference>
<dbReference type="InterPro" id="IPR051678">
    <property type="entry name" value="AGP_Transferase"/>
</dbReference>
<reference evidence="3 4" key="1">
    <citation type="submission" date="2019-01" db="EMBL/GenBank/DDBJ databases">
        <title>Nocardioides guangzhouensis sp. nov., an actinobacterium isolated from soil.</title>
        <authorList>
            <person name="Fu Y."/>
            <person name="Cai Y."/>
            <person name="Lin Z."/>
            <person name="Chen P."/>
        </authorList>
    </citation>
    <scope>NUCLEOTIDE SEQUENCE [LARGE SCALE GENOMIC DNA]</scope>
    <source>
        <strain evidence="3 4">NBRC 105384</strain>
    </source>
</reference>
<comment type="caution">
    <text evidence="3">The sequence shown here is derived from an EMBL/GenBank/DDBJ whole genome shotgun (WGS) entry which is preliminary data.</text>
</comment>
<evidence type="ECO:0000313" key="4">
    <source>
        <dbReference type="Proteomes" id="UP000291189"/>
    </source>
</evidence>
<dbReference type="Pfam" id="PF01636">
    <property type="entry name" value="APH"/>
    <property type="match status" value="1"/>
</dbReference>
<dbReference type="GO" id="GO:0016740">
    <property type="term" value="F:transferase activity"/>
    <property type="evidence" value="ECO:0007669"/>
    <property type="project" value="UniProtKB-KW"/>
</dbReference>
<gene>
    <name evidence="3" type="ORF">ETU37_07870</name>
</gene>
<keyword evidence="4" id="KW-1185">Reference proteome</keyword>
<dbReference type="OrthoDB" id="9797603at2"/>
<dbReference type="EMBL" id="SDPU01000020">
    <property type="protein sequence ID" value="RYU12870.1"/>
    <property type="molecule type" value="Genomic_DNA"/>
</dbReference>
<proteinExistence type="predicted"/>
<accession>A0A4Q5J2P4</accession>
<evidence type="ECO:0000256" key="1">
    <source>
        <dbReference type="SAM" id="MobiDB-lite"/>
    </source>
</evidence>
<evidence type="ECO:0000313" key="3">
    <source>
        <dbReference type="EMBL" id="RYU12870.1"/>
    </source>
</evidence>
<dbReference type="Proteomes" id="UP000291189">
    <property type="component" value="Unassembled WGS sequence"/>
</dbReference>
<dbReference type="CDD" id="cd05155">
    <property type="entry name" value="APH_ChoK_like_1"/>
    <property type="match status" value="1"/>
</dbReference>
<feature type="domain" description="Aminoglycoside phosphotransferase" evidence="2">
    <location>
        <begin position="65"/>
        <end position="290"/>
    </location>
</feature>
<keyword evidence="3" id="KW-0808">Transferase</keyword>
<dbReference type="AlphaFoldDB" id="A0A4Q5J2P4"/>
<dbReference type="InterPro" id="IPR002575">
    <property type="entry name" value="Aminoglycoside_PTrfase"/>
</dbReference>